<gene>
    <name evidence="1" type="ORF">AVEN_245642_1</name>
</gene>
<dbReference type="Proteomes" id="UP000499080">
    <property type="component" value="Unassembled WGS sequence"/>
</dbReference>
<proteinExistence type="predicted"/>
<protein>
    <submittedName>
        <fullName evidence="1">Uncharacterized protein</fullName>
    </submittedName>
</protein>
<dbReference type="AlphaFoldDB" id="A0A4Y2P225"/>
<dbReference type="EMBL" id="BGPR01010234">
    <property type="protein sequence ID" value="GBN45033.1"/>
    <property type="molecule type" value="Genomic_DNA"/>
</dbReference>
<sequence>MVMAGPTRCGKTYFVRNLLHYKTEMFSPVPDKIVWFYGIHQPLYDGNPEVTFVEGLPLKFQEYLGKHTLFIIDVLMSHGANQKLLTDLFTKEHLVSKHTVSDRQLNDLDKNMLNILNSSLEEHENVKQYYAFLQKKMYTEEYNLPWKPPEEPPFLNNTEVEPMLP</sequence>
<evidence type="ECO:0000313" key="1">
    <source>
        <dbReference type="EMBL" id="GBN45033.1"/>
    </source>
</evidence>
<reference evidence="1 2" key="1">
    <citation type="journal article" date="2019" name="Sci. Rep.">
        <title>Orb-weaving spider Araneus ventricosus genome elucidates the spidroin gene catalogue.</title>
        <authorList>
            <person name="Kono N."/>
            <person name="Nakamura H."/>
            <person name="Ohtoshi R."/>
            <person name="Moran D.A.P."/>
            <person name="Shinohara A."/>
            <person name="Yoshida Y."/>
            <person name="Fujiwara M."/>
            <person name="Mori M."/>
            <person name="Tomita M."/>
            <person name="Arakawa K."/>
        </authorList>
    </citation>
    <scope>NUCLEOTIDE SEQUENCE [LARGE SCALE GENOMIC DNA]</scope>
</reference>
<evidence type="ECO:0000313" key="2">
    <source>
        <dbReference type="Proteomes" id="UP000499080"/>
    </source>
</evidence>
<comment type="caution">
    <text evidence="1">The sequence shown here is derived from an EMBL/GenBank/DDBJ whole genome shotgun (WGS) entry which is preliminary data.</text>
</comment>
<keyword evidence="2" id="KW-1185">Reference proteome</keyword>
<organism evidence="1 2">
    <name type="scientific">Araneus ventricosus</name>
    <name type="common">Orbweaver spider</name>
    <name type="synonym">Epeira ventricosa</name>
    <dbReference type="NCBI Taxonomy" id="182803"/>
    <lineage>
        <taxon>Eukaryota</taxon>
        <taxon>Metazoa</taxon>
        <taxon>Ecdysozoa</taxon>
        <taxon>Arthropoda</taxon>
        <taxon>Chelicerata</taxon>
        <taxon>Arachnida</taxon>
        <taxon>Araneae</taxon>
        <taxon>Araneomorphae</taxon>
        <taxon>Entelegynae</taxon>
        <taxon>Araneoidea</taxon>
        <taxon>Araneidae</taxon>
        <taxon>Araneus</taxon>
    </lineage>
</organism>
<accession>A0A4Y2P225</accession>
<name>A0A4Y2P225_ARAVE</name>
<dbReference type="OrthoDB" id="6414431at2759"/>